<protein>
    <recommendedName>
        <fullName evidence="5">ComE operon protein 1</fullName>
    </recommendedName>
</protein>
<dbReference type="PANTHER" id="PTHR21180">
    <property type="entry name" value="ENDONUCLEASE/EXONUCLEASE/PHOSPHATASE FAMILY DOMAIN-CONTAINING PROTEIN 1"/>
    <property type="match status" value="1"/>
</dbReference>
<feature type="signal peptide" evidence="2">
    <location>
        <begin position="1"/>
        <end position="21"/>
    </location>
</feature>
<feature type="region of interest" description="Disordered" evidence="1">
    <location>
        <begin position="104"/>
        <end position="124"/>
    </location>
</feature>
<proteinExistence type="predicted"/>
<dbReference type="PROSITE" id="PS51257">
    <property type="entry name" value="PROKAR_LIPOPROTEIN"/>
    <property type="match status" value="1"/>
</dbReference>
<dbReference type="GO" id="GO:0015627">
    <property type="term" value="C:type II protein secretion system complex"/>
    <property type="evidence" value="ECO:0007669"/>
    <property type="project" value="TreeGrafter"/>
</dbReference>
<evidence type="ECO:0000313" key="4">
    <source>
        <dbReference type="Proteomes" id="UP000494115"/>
    </source>
</evidence>
<dbReference type="RefSeq" id="WP_175103756.1">
    <property type="nucleotide sequence ID" value="NZ_CADIKM010000004.1"/>
</dbReference>
<evidence type="ECO:0000256" key="2">
    <source>
        <dbReference type="SAM" id="SignalP"/>
    </source>
</evidence>
<dbReference type="InterPro" id="IPR010994">
    <property type="entry name" value="RuvA_2-like"/>
</dbReference>
<organism evidence="3 4">
    <name type="scientific">Pararobbsia alpina</name>
    <dbReference type="NCBI Taxonomy" id="621374"/>
    <lineage>
        <taxon>Bacteria</taxon>
        <taxon>Pseudomonadati</taxon>
        <taxon>Pseudomonadota</taxon>
        <taxon>Betaproteobacteria</taxon>
        <taxon>Burkholderiales</taxon>
        <taxon>Burkholderiaceae</taxon>
        <taxon>Pararobbsia</taxon>
    </lineage>
</organism>
<keyword evidence="2" id="KW-0732">Signal</keyword>
<evidence type="ECO:0008006" key="5">
    <source>
        <dbReference type="Google" id="ProtNLM"/>
    </source>
</evidence>
<dbReference type="EMBL" id="CADIKM010000004">
    <property type="protein sequence ID" value="CAB3781459.1"/>
    <property type="molecule type" value="Genomic_DNA"/>
</dbReference>
<feature type="chain" id="PRO_5028858368" description="ComE operon protein 1" evidence="2">
    <location>
        <begin position="22"/>
        <end position="124"/>
    </location>
</feature>
<name>A0A6S7C579_9BURK</name>
<dbReference type="Pfam" id="PF12836">
    <property type="entry name" value="HHH_3"/>
    <property type="match status" value="1"/>
</dbReference>
<reference evidence="3 4" key="1">
    <citation type="submission" date="2020-04" db="EMBL/GenBank/DDBJ databases">
        <authorList>
            <person name="De Canck E."/>
        </authorList>
    </citation>
    <scope>NUCLEOTIDE SEQUENCE [LARGE SCALE GENOMIC DNA]</scope>
    <source>
        <strain evidence="3 4">LMG 28138</strain>
    </source>
</reference>
<dbReference type="AlphaFoldDB" id="A0A6S7C579"/>
<dbReference type="PANTHER" id="PTHR21180:SF32">
    <property type="entry name" value="ENDONUCLEASE_EXONUCLEASE_PHOSPHATASE FAMILY DOMAIN-CONTAINING PROTEIN 1"/>
    <property type="match status" value="1"/>
</dbReference>
<dbReference type="GO" id="GO:0015628">
    <property type="term" value="P:protein secretion by the type II secretion system"/>
    <property type="evidence" value="ECO:0007669"/>
    <property type="project" value="TreeGrafter"/>
</dbReference>
<dbReference type="InterPro" id="IPR051675">
    <property type="entry name" value="Endo/Exo/Phosphatase_dom_1"/>
</dbReference>
<dbReference type="Gene3D" id="1.10.150.280">
    <property type="entry name" value="AF1531-like domain"/>
    <property type="match status" value="1"/>
</dbReference>
<dbReference type="SUPFAM" id="SSF47781">
    <property type="entry name" value="RuvA domain 2-like"/>
    <property type="match status" value="1"/>
</dbReference>
<gene>
    <name evidence="3" type="ORF">LMG28138_01218</name>
</gene>
<accession>A0A6S7C579</accession>
<keyword evidence="4" id="KW-1185">Reference proteome</keyword>
<dbReference type="Proteomes" id="UP000494115">
    <property type="component" value="Unassembled WGS sequence"/>
</dbReference>
<sequence length="124" mass="12114">MFSKNFWVGLALVAGMSCASAAVDVNVSDEAALESVAGIGSAKARAIVKEREANGPFRDADDLAGRIDGLGLKSIEKLVANGLTIGGSGVAGGVATGHAPAVEGAAPAAVSGKSPAPPTQTAKK</sequence>
<evidence type="ECO:0000256" key="1">
    <source>
        <dbReference type="SAM" id="MobiDB-lite"/>
    </source>
</evidence>
<evidence type="ECO:0000313" key="3">
    <source>
        <dbReference type="EMBL" id="CAB3781459.1"/>
    </source>
</evidence>